<feature type="non-terminal residue" evidence="1">
    <location>
        <position position="1"/>
    </location>
</feature>
<reference evidence="1" key="1">
    <citation type="submission" date="2021-06" db="EMBL/GenBank/DDBJ databases">
        <authorList>
            <person name="Kallberg Y."/>
            <person name="Tangrot J."/>
            <person name="Rosling A."/>
        </authorList>
    </citation>
    <scope>NUCLEOTIDE SEQUENCE</scope>
    <source>
        <strain evidence="1">AU212A</strain>
    </source>
</reference>
<sequence length="665" mass="75666">TIRSNPKTQLIPLILLSAKVGEDSSIEGLDKGADDYLTKPFSSRELITRIRTNIELSQLRRKFLFQQCKQEQTKQLLFSISNKILSGFDLKEILSSIIGEIHQILPSERIFIISCELPEFKNRTIIALSEDNKSLINISFMKQTIINSQKILNINSGVEISFDTYCLDTFKKVSMLSVEIKVDNIYKGWIKAHRPPNSTWLDSEIEMLQQISNQINLAIIHANLLKDKLEKEVQIKANEVANIVKSQILANTSHELRTPLGAVVGILSSFDRTNLTDDQKDMINIMTRASDAVLYTVNNILDAAKLKAQKIILINDKFDLLNLFEEIIESFSERAGAKQVELILNCEVDKLPKYVKKGEIVLKISLQPLQSQKVIDGKPIKKANLLIEVFDTGIGVEPEFIRQDWESFSQGDISINRRQHGTGLGLSICKKLVTINGGEINVESQLGKGSKFWFTWNVELLTKTSELQINSPKLQFDEKVNYCSSYIMKLNRILIIHPVKSVRDAMIKYFKKAEKVDTFDKFDKGIIQEVKNYKQLYNQSAYDIIFIRIYEKNEKEVIKLILELREIGINMDKLLIVFITFPNNTGKALAEKLVKKIGGQIAIIYTPITWSKLINLLSHIKDNKVINRKCNIESISTNTNILKEITNNNNSERIASKNGLNSACK</sequence>
<dbReference type="Proteomes" id="UP000789860">
    <property type="component" value="Unassembled WGS sequence"/>
</dbReference>
<dbReference type="EMBL" id="CAJVPM010013066">
    <property type="protein sequence ID" value="CAG8592252.1"/>
    <property type="molecule type" value="Genomic_DNA"/>
</dbReference>
<comment type="caution">
    <text evidence="1">The sequence shown here is derived from an EMBL/GenBank/DDBJ whole genome shotgun (WGS) entry which is preliminary data.</text>
</comment>
<proteinExistence type="predicted"/>
<organism evidence="1 2">
    <name type="scientific">Scutellospora calospora</name>
    <dbReference type="NCBI Taxonomy" id="85575"/>
    <lineage>
        <taxon>Eukaryota</taxon>
        <taxon>Fungi</taxon>
        <taxon>Fungi incertae sedis</taxon>
        <taxon>Mucoromycota</taxon>
        <taxon>Glomeromycotina</taxon>
        <taxon>Glomeromycetes</taxon>
        <taxon>Diversisporales</taxon>
        <taxon>Gigasporaceae</taxon>
        <taxon>Scutellospora</taxon>
    </lineage>
</organism>
<feature type="non-terminal residue" evidence="1">
    <location>
        <position position="665"/>
    </location>
</feature>
<name>A0ACA9MJ41_9GLOM</name>
<gene>
    <name evidence="1" type="ORF">SCALOS_LOCUS6620</name>
</gene>
<evidence type="ECO:0000313" key="1">
    <source>
        <dbReference type="EMBL" id="CAG8592252.1"/>
    </source>
</evidence>
<protein>
    <submittedName>
        <fullName evidence="1">11758_t:CDS:1</fullName>
    </submittedName>
</protein>
<evidence type="ECO:0000313" key="2">
    <source>
        <dbReference type="Proteomes" id="UP000789860"/>
    </source>
</evidence>
<accession>A0ACA9MJ41</accession>
<keyword evidence="2" id="KW-1185">Reference proteome</keyword>